<name>A0ACB9ILV2_9ASTR</name>
<dbReference type="EMBL" id="CM042025">
    <property type="protein sequence ID" value="KAI3808663.1"/>
    <property type="molecule type" value="Genomic_DNA"/>
</dbReference>
<comment type="caution">
    <text evidence="1">The sequence shown here is derived from an EMBL/GenBank/DDBJ whole genome shotgun (WGS) entry which is preliminary data.</text>
</comment>
<dbReference type="Proteomes" id="UP001056120">
    <property type="component" value="Linkage Group LG08"/>
</dbReference>
<reference evidence="2" key="1">
    <citation type="journal article" date="2022" name="Mol. Ecol. Resour.">
        <title>The genomes of chicory, endive, great burdock and yacon provide insights into Asteraceae palaeo-polyploidization history and plant inulin production.</title>
        <authorList>
            <person name="Fan W."/>
            <person name="Wang S."/>
            <person name="Wang H."/>
            <person name="Wang A."/>
            <person name="Jiang F."/>
            <person name="Liu H."/>
            <person name="Zhao H."/>
            <person name="Xu D."/>
            <person name="Zhang Y."/>
        </authorList>
    </citation>
    <scope>NUCLEOTIDE SEQUENCE [LARGE SCALE GENOMIC DNA]</scope>
    <source>
        <strain evidence="2">cv. Yunnan</strain>
    </source>
</reference>
<sequence length="1169" mass="133743">MLFSLQRRTHFIFIKVSHLFPLFSFSITHHCSSTPQSNPHKSIKSHIDAPSIRASCITNSVLSKCSDLLIKPTQPSITSSSSLEQFLLNLSHLNPRITRKFWRKSELEPQDVLELLLGFESNAGKLGIDAKKVASLLGIFKWPSARTKQGGSFKHFDQSFKIMIGLLVQVGLYKDAEWVLLAMDKETILLDDQEIYSSLIEWYVGVDELEKSVNTYDRMRGMNLVPSLSCYHTLVSYLVHRNESKLLFQVYGDMVDMGMAEKGIYENVIRVLCRDGKVLESRNLIKKTRVYGIKPSFLILDAIASGYCEKKDYDDLMSLFIEMNCFPDVIVGNKIMHSICQNLGIEEAFEFIKELEHLGFTPDAITFGILIGWSCKEGHLKNAFLCLSNVLSRGLKPHKCSYNAIISACFKHGMWNHANAIVLEMEDEDVTLDMSTSRVLLAGYCKNRRFDEVKVVIEKMVQKGLIELSPLQDPISKAFLLLGIDPLVLRVRRDNDVAFSKTEFYDSVGNGLYLEGDVVDFDQTMIKVLDDSMVPDYNRVILKDDGLTTIDELVHWGQELSFSGLSTMLKKFHVSNSGFKTLTTLLEKTPNLHNNLDEETLNLLVQAYVKRGFVHKSKKIFDKMVKKKVKIAREAYSALVRGLCKKGNSNDLRECWDLVQNKNWLPTLNDYRTLIHSLCKNNMVMESLFLFEHAMMDYPHEVTIIFNGFLENLCGIGFTKVACVLFQELLERGYGLDQTAYSHLLSGLCKENRFSEAFIMSNTILSKFPTPNVDIYNVLLHRYCVVKDLRKVKEVFGAILKKNITIYISSYSKFVSLMCNEGRSHFAFLLKDLMVKQSCSHIALYNILIFHLFASKNSAFVDMLLDEIQEKGLEFDDVTYNFLVYGFSNCKAGSRSVYYLTEMMYYKELKPTNRSIRAVIRSLLKDGEFKKVLNLSQEMETRRWVQCSIVQNEIITNFLNTGKLLEAVNFLENMISKDLIPGNINYNNLIKKMCHYGRKDTAFDLLDSMLIKGNIPDSTSYDCLLQDLCVSNKIDDALDLYTEMLTRKLKPSIKTYEVLTEKLCEFGRTLEGEMLIDAVIGVGEQPSKGMFGSVVSRYRYERNFTKASELLQRMQQFGYKPDFETHWSLISTLSRFSGRDKDDNSSNFLSKLLSESGFKLKKRLDPKSK</sequence>
<evidence type="ECO:0000313" key="1">
    <source>
        <dbReference type="EMBL" id="KAI3808663.1"/>
    </source>
</evidence>
<protein>
    <submittedName>
        <fullName evidence="1">Uncharacterized protein</fullName>
    </submittedName>
</protein>
<reference evidence="1 2" key="2">
    <citation type="journal article" date="2022" name="Mol. Ecol. Resour.">
        <title>The genomes of chicory, endive, great burdock and yacon provide insights into Asteraceae paleo-polyploidization history and plant inulin production.</title>
        <authorList>
            <person name="Fan W."/>
            <person name="Wang S."/>
            <person name="Wang H."/>
            <person name="Wang A."/>
            <person name="Jiang F."/>
            <person name="Liu H."/>
            <person name="Zhao H."/>
            <person name="Xu D."/>
            <person name="Zhang Y."/>
        </authorList>
    </citation>
    <scope>NUCLEOTIDE SEQUENCE [LARGE SCALE GENOMIC DNA]</scope>
    <source>
        <strain evidence="2">cv. Yunnan</strain>
        <tissue evidence="1">Leaves</tissue>
    </source>
</reference>
<proteinExistence type="predicted"/>
<gene>
    <name evidence="1" type="ORF">L1987_24620</name>
</gene>
<keyword evidence="2" id="KW-1185">Reference proteome</keyword>
<accession>A0ACB9ILV2</accession>
<organism evidence="1 2">
    <name type="scientific">Smallanthus sonchifolius</name>
    <dbReference type="NCBI Taxonomy" id="185202"/>
    <lineage>
        <taxon>Eukaryota</taxon>
        <taxon>Viridiplantae</taxon>
        <taxon>Streptophyta</taxon>
        <taxon>Embryophyta</taxon>
        <taxon>Tracheophyta</taxon>
        <taxon>Spermatophyta</taxon>
        <taxon>Magnoliopsida</taxon>
        <taxon>eudicotyledons</taxon>
        <taxon>Gunneridae</taxon>
        <taxon>Pentapetalae</taxon>
        <taxon>asterids</taxon>
        <taxon>campanulids</taxon>
        <taxon>Asterales</taxon>
        <taxon>Asteraceae</taxon>
        <taxon>Asteroideae</taxon>
        <taxon>Heliantheae alliance</taxon>
        <taxon>Millerieae</taxon>
        <taxon>Smallanthus</taxon>
    </lineage>
</organism>
<evidence type="ECO:0000313" key="2">
    <source>
        <dbReference type="Proteomes" id="UP001056120"/>
    </source>
</evidence>